<dbReference type="InterPro" id="IPR003100">
    <property type="entry name" value="PAZ_dom"/>
</dbReference>
<dbReference type="Pfam" id="PF08699">
    <property type="entry name" value="ArgoL1"/>
    <property type="match status" value="1"/>
</dbReference>
<evidence type="ECO:0000256" key="2">
    <source>
        <dbReference type="ARBA" id="ARBA00023158"/>
    </source>
</evidence>
<dbReference type="SUPFAM" id="SSF101690">
    <property type="entry name" value="PAZ domain"/>
    <property type="match status" value="1"/>
</dbReference>
<comment type="similarity">
    <text evidence="1">Belongs to the argonaute family. Ago subfamily.</text>
</comment>
<dbReference type="InterPro" id="IPR032472">
    <property type="entry name" value="ArgoL2"/>
</dbReference>
<dbReference type="SMART" id="SM00950">
    <property type="entry name" value="Piwi"/>
    <property type="match status" value="1"/>
</dbReference>
<reference evidence="6" key="1">
    <citation type="submission" date="2020-05" db="EMBL/GenBank/DDBJ databases">
        <title>WGS assembly of Panicum virgatum.</title>
        <authorList>
            <person name="Lovell J.T."/>
            <person name="Jenkins J."/>
            <person name="Shu S."/>
            <person name="Juenger T.E."/>
            <person name="Schmutz J."/>
        </authorList>
    </citation>
    <scope>NUCLEOTIDE SEQUENCE</scope>
    <source>
        <strain evidence="6">AP13</strain>
    </source>
</reference>
<feature type="domain" description="Piwi" evidence="5">
    <location>
        <begin position="485"/>
        <end position="801"/>
    </location>
</feature>
<organism evidence="6 7">
    <name type="scientific">Panicum virgatum</name>
    <name type="common">Blackwell switchgrass</name>
    <dbReference type="NCBI Taxonomy" id="38727"/>
    <lineage>
        <taxon>Eukaryota</taxon>
        <taxon>Viridiplantae</taxon>
        <taxon>Streptophyta</taxon>
        <taxon>Embryophyta</taxon>
        <taxon>Tracheophyta</taxon>
        <taxon>Spermatophyta</taxon>
        <taxon>Magnoliopsida</taxon>
        <taxon>Liliopsida</taxon>
        <taxon>Poales</taxon>
        <taxon>Poaceae</taxon>
        <taxon>PACMAD clade</taxon>
        <taxon>Panicoideae</taxon>
        <taxon>Panicodae</taxon>
        <taxon>Paniceae</taxon>
        <taxon>Panicinae</taxon>
        <taxon>Panicum</taxon>
        <taxon>Panicum sect. Hiantes</taxon>
    </lineage>
</organism>
<dbReference type="InterPro" id="IPR036085">
    <property type="entry name" value="PAZ_dom_sf"/>
</dbReference>
<evidence type="ECO:0000259" key="5">
    <source>
        <dbReference type="PROSITE" id="PS50822"/>
    </source>
</evidence>
<dbReference type="Pfam" id="PF16488">
    <property type="entry name" value="ArgoL2"/>
    <property type="match status" value="1"/>
</dbReference>
<dbReference type="AlphaFoldDB" id="A0A8T0SIA4"/>
<protein>
    <submittedName>
        <fullName evidence="6">Uncharacterized protein</fullName>
    </submittedName>
</protein>
<dbReference type="Pfam" id="PF02171">
    <property type="entry name" value="Piwi"/>
    <property type="match status" value="1"/>
</dbReference>
<dbReference type="SMART" id="SM01163">
    <property type="entry name" value="DUF1785"/>
    <property type="match status" value="1"/>
</dbReference>
<dbReference type="FunFam" id="2.170.260.10:FF:000008">
    <property type="entry name" value="Protein argonaute 7"/>
    <property type="match status" value="1"/>
</dbReference>
<feature type="domain" description="PAZ" evidence="4">
    <location>
        <begin position="201"/>
        <end position="314"/>
    </location>
</feature>
<dbReference type="SUPFAM" id="SSF53098">
    <property type="entry name" value="Ribonuclease H-like"/>
    <property type="match status" value="1"/>
</dbReference>
<dbReference type="InterPro" id="IPR036397">
    <property type="entry name" value="RNaseH_sf"/>
</dbReference>
<evidence type="ECO:0000313" key="7">
    <source>
        <dbReference type="Proteomes" id="UP000823388"/>
    </source>
</evidence>
<dbReference type="PANTHER" id="PTHR22891">
    <property type="entry name" value="EUKARYOTIC TRANSLATION INITIATION FACTOR 2C"/>
    <property type="match status" value="1"/>
</dbReference>
<dbReference type="FunFam" id="3.30.420.10:FF:000091">
    <property type="entry name" value="Protein argonaute 3"/>
    <property type="match status" value="1"/>
</dbReference>
<dbReference type="InterPro" id="IPR003165">
    <property type="entry name" value="Piwi"/>
</dbReference>
<dbReference type="GO" id="GO:0031047">
    <property type="term" value="P:regulatory ncRNA-mediated gene silencing"/>
    <property type="evidence" value="ECO:0007669"/>
    <property type="project" value="UniProtKB-KW"/>
</dbReference>
<dbReference type="Gene3D" id="3.30.420.10">
    <property type="entry name" value="Ribonuclease H-like superfamily/Ribonuclease H"/>
    <property type="match status" value="1"/>
</dbReference>
<evidence type="ECO:0000256" key="1">
    <source>
        <dbReference type="ARBA" id="ARBA00008201"/>
    </source>
</evidence>
<keyword evidence="2" id="KW-0943">RNA-mediated gene silencing</keyword>
<evidence type="ECO:0000313" key="6">
    <source>
        <dbReference type="EMBL" id="KAG2596825.1"/>
    </source>
</evidence>
<evidence type="ECO:0000256" key="3">
    <source>
        <dbReference type="ARBA" id="ARBA00056927"/>
    </source>
</evidence>
<dbReference type="InterPro" id="IPR014811">
    <property type="entry name" value="ArgoL1"/>
</dbReference>
<accession>A0A8T0SIA4</accession>
<sequence>MYENDKNNKQVDGMGVRRKVIDKLQEIYASELTNVNFAYDGDKSLFTIGALPHVKNVYTVVVEDASSAKVATSMTPGENKSPGGSDMKRMKRPFQVRIFKVELSFAGTVPMDSIARVIRGQESDNYEKAIQVLDIILRQNSAKKGCLLVRQSFFDNSLSNSIDLHGGIKGLQGYHSSFRLTQSGLSLNVDVSTTTIVRPGPVIDFLLSNQDIKDIRRINWGKAKDVLKSLRIKTTHTNAEFKIFDLSEKSCSEQTFLWKKRNGNSSDAVEITVYEYFKQHWHIELKQSAHLPCLNVGKPKRSNYLPIELCYLVSLQRYKKALTVLQRSSLVEKSRKNPSKRKSDLSSALKCSNYNSDAMLRRCGILIASEFAQVDGRILRAPTLKAGNDQDLIARNGRWNFNNKKLIDPKQVNRWAAVNFSTRWNVQDLVQGLIRCGEMKGIKIESAHTIFEENLQMRDLPGTPENRVDNMMNQIHQRLPGRPTFLLCVLPVRKNCDIYGPWKRKCLVESGIVTQCMAPEYGRTKLDDQYLTNLLLKINAKLGGLNPQLQIERNRAIPLVSRNPTIIFGMDVSHSVAKKSNIPSVAAVVGSLGWPLISRYRASVCTQSPKLEMIDSLFKLEGGKDNGLIRELLLDFYSSTKRQKPEQIIIFRDGVGEGQFNQVLNIELDQMVKACKFLDDSWFPRFTVIVAQKNHHTRFFVPKGPRDDNVTNVPAGTVVDTGICHPRNYDFYMCAHAGMIGTTRPTHYHVLHDEIGFSPDDLQELVHSLSYVYQKSTSAISVVAPVYYAHLAAAQVRQFVRFDDMSEAASSASGTPSPLPELPRLHENVRSSMFFC</sequence>
<dbReference type="InterPro" id="IPR012337">
    <property type="entry name" value="RNaseH-like_sf"/>
</dbReference>
<comment type="function">
    <text evidence="3">Probably involved in the RNA silencing pathway. May bind to short RNAs such as microRNAs (miRNAs) or short interfering RNAs (siRNAs), and represses the translation of mRNAs which are complementary to them.</text>
</comment>
<dbReference type="InterPro" id="IPR045246">
    <property type="entry name" value="Piwi_ago-like"/>
</dbReference>
<dbReference type="CDD" id="cd04657">
    <property type="entry name" value="Piwi_ago-like"/>
    <property type="match status" value="1"/>
</dbReference>
<name>A0A8T0SIA4_PANVG</name>
<dbReference type="Proteomes" id="UP000823388">
    <property type="component" value="Chromosome 5K"/>
</dbReference>
<dbReference type="EMBL" id="CM029045">
    <property type="protein sequence ID" value="KAG2596825.1"/>
    <property type="molecule type" value="Genomic_DNA"/>
</dbReference>
<dbReference type="CDD" id="cd02846">
    <property type="entry name" value="PAZ_argonaute_like"/>
    <property type="match status" value="1"/>
</dbReference>
<dbReference type="PROSITE" id="PS50822">
    <property type="entry name" value="PIWI"/>
    <property type="match status" value="1"/>
</dbReference>
<dbReference type="PROSITE" id="PS50821">
    <property type="entry name" value="PAZ"/>
    <property type="match status" value="1"/>
</dbReference>
<dbReference type="Pfam" id="PF02170">
    <property type="entry name" value="PAZ"/>
    <property type="match status" value="1"/>
</dbReference>
<dbReference type="Pfam" id="PF16486">
    <property type="entry name" value="ArgoN"/>
    <property type="match status" value="1"/>
</dbReference>
<evidence type="ECO:0000259" key="4">
    <source>
        <dbReference type="PROSITE" id="PS50821"/>
    </source>
</evidence>
<proteinExistence type="inferred from homology"/>
<dbReference type="GO" id="GO:0003723">
    <property type="term" value="F:RNA binding"/>
    <property type="evidence" value="ECO:0007669"/>
    <property type="project" value="InterPro"/>
</dbReference>
<comment type="caution">
    <text evidence="6">The sequence shown here is derived from an EMBL/GenBank/DDBJ whole genome shotgun (WGS) entry which is preliminary data.</text>
</comment>
<dbReference type="InterPro" id="IPR032474">
    <property type="entry name" value="Argonaute_N"/>
</dbReference>
<gene>
    <name evidence="6" type="ORF">PVAP13_5KG185207</name>
</gene>
<keyword evidence="7" id="KW-1185">Reference proteome</keyword>
<dbReference type="Gene3D" id="2.170.260.10">
    <property type="entry name" value="paz domain"/>
    <property type="match status" value="1"/>
</dbReference>
<dbReference type="Gene3D" id="3.40.50.2300">
    <property type="match status" value="1"/>
</dbReference>